<dbReference type="PANTHER" id="PTHR42700">
    <property type="entry name" value="SULFATE ADENYLYLTRANSFERASE"/>
    <property type="match status" value="1"/>
</dbReference>
<dbReference type="InterPro" id="IPR002891">
    <property type="entry name" value="APS"/>
</dbReference>
<dbReference type="Gene3D" id="3.40.50.300">
    <property type="entry name" value="P-loop containing nucleotide triphosphate hydrolases"/>
    <property type="match status" value="1"/>
</dbReference>
<dbReference type="GO" id="GO:0004020">
    <property type="term" value="F:adenylylsulfate kinase activity"/>
    <property type="evidence" value="ECO:0007669"/>
    <property type="project" value="UniProtKB-UniRule"/>
</dbReference>
<sequence>MSISDNLTRHLSSVSASERSMIKDQRPVVIWLTGLSAAGKSTIANGLERALLAQGKHTYLLDGDNVRLGLCKDLGFSDSDREENIRRISEVASLFVDAGLIVITAFISPFTKDRALARTVVGNERFIEVYVNATLEECERRDPKGLYSKARQGLIKNFTGIGSNYEPPLNPEIQVDTTNESIETAVAKIVHYLDERQL</sequence>
<comment type="similarity">
    <text evidence="9 10">Belongs to the APS kinase family.</text>
</comment>
<dbReference type="PANTHER" id="PTHR42700:SF3">
    <property type="entry name" value="BIFUNCTIONAL SAT_APS KINASE-RELATED"/>
    <property type="match status" value="1"/>
</dbReference>
<feature type="binding site" evidence="9">
    <location>
        <begin position="34"/>
        <end position="41"/>
    </location>
    <ligand>
        <name>ATP</name>
        <dbReference type="ChEBI" id="CHEBI:30616"/>
    </ligand>
</feature>
<keyword evidence="5 9" id="KW-0808">Transferase</keyword>
<dbReference type="Pfam" id="PF01583">
    <property type="entry name" value="APS_kinase"/>
    <property type="match status" value="1"/>
</dbReference>
<dbReference type="GO" id="GO:0070814">
    <property type="term" value="P:hydrogen sulfide biosynthetic process"/>
    <property type="evidence" value="ECO:0007669"/>
    <property type="project" value="UniProtKB-UniRule"/>
</dbReference>
<comment type="function">
    <text evidence="2 9 10">Catalyzes the synthesis of activated sulfate.</text>
</comment>
<dbReference type="AlphaFoldDB" id="A0AAD0PSN2"/>
<dbReference type="GO" id="GO:0019379">
    <property type="term" value="P:sulfate assimilation, phosphoadenylyl sulfate reduction by phosphoadenylyl-sulfate reductase (thioredoxin)"/>
    <property type="evidence" value="ECO:0007669"/>
    <property type="project" value="TreeGrafter"/>
</dbReference>
<dbReference type="SUPFAM" id="SSF52540">
    <property type="entry name" value="P-loop containing nucleoside triphosphate hydrolases"/>
    <property type="match status" value="1"/>
</dbReference>
<evidence type="ECO:0000256" key="3">
    <source>
        <dbReference type="ARBA" id="ARBA00004806"/>
    </source>
</evidence>
<keyword evidence="6 9" id="KW-0547">Nucleotide-binding</keyword>
<dbReference type="InterPro" id="IPR027417">
    <property type="entry name" value="P-loop_NTPase"/>
</dbReference>
<dbReference type="EMBL" id="CP031225">
    <property type="protein sequence ID" value="AXH57820.1"/>
    <property type="molecule type" value="Genomic_DNA"/>
</dbReference>
<dbReference type="GO" id="GO:0005737">
    <property type="term" value="C:cytoplasm"/>
    <property type="evidence" value="ECO:0007669"/>
    <property type="project" value="TreeGrafter"/>
</dbReference>
<dbReference type="RefSeq" id="WP_086004130.1">
    <property type="nucleotide sequence ID" value="NZ_CP031225.1"/>
</dbReference>
<keyword evidence="8 9" id="KW-0067">ATP-binding</keyword>
<evidence type="ECO:0000256" key="6">
    <source>
        <dbReference type="ARBA" id="ARBA00022741"/>
    </source>
</evidence>
<accession>A0AAD0PSN2</accession>
<feature type="active site" description="Phosphoserine intermediate" evidence="9">
    <location>
        <position position="108"/>
    </location>
</feature>
<dbReference type="FunFam" id="3.40.50.300:FF:000212">
    <property type="entry name" value="Adenylyl-sulfate kinase"/>
    <property type="match status" value="1"/>
</dbReference>
<comment type="catalytic activity">
    <reaction evidence="1 9 10">
        <text>adenosine 5'-phosphosulfate + ATP = 3'-phosphoadenylyl sulfate + ADP + H(+)</text>
        <dbReference type="Rhea" id="RHEA:24152"/>
        <dbReference type="ChEBI" id="CHEBI:15378"/>
        <dbReference type="ChEBI" id="CHEBI:30616"/>
        <dbReference type="ChEBI" id="CHEBI:58243"/>
        <dbReference type="ChEBI" id="CHEBI:58339"/>
        <dbReference type="ChEBI" id="CHEBI:456216"/>
        <dbReference type="EC" id="2.7.1.25"/>
    </reaction>
</comment>
<dbReference type="HAMAP" id="MF_00065">
    <property type="entry name" value="Adenylyl_sulf_kinase"/>
    <property type="match status" value="1"/>
</dbReference>
<proteinExistence type="inferred from homology"/>
<evidence type="ECO:0000256" key="9">
    <source>
        <dbReference type="HAMAP-Rule" id="MF_00065"/>
    </source>
</evidence>
<dbReference type="InterPro" id="IPR050512">
    <property type="entry name" value="Sulf_AdTrans/APS_kinase"/>
</dbReference>
<feature type="domain" description="APS kinase" evidence="11">
    <location>
        <begin position="26"/>
        <end position="176"/>
    </location>
</feature>
<dbReference type="InterPro" id="IPR059117">
    <property type="entry name" value="APS_kinase_dom"/>
</dbReference>
<protein>
    <recommendedName>
        <fullName evidence="4 9">Adenylyl-sulfate kinase</fullName>
        <ecNumber evidence="4 9">2.7.1.25</ecNumber>
    </recommendedName>
    <alternativeName>
        <fullName evidence="9">APS kinase</fullName>
    </alternativeName>
    <alternativeName>
        <fullName evidence="9">ATP adenosine-5'-phosphosulfate 3'-phosphotransferase</fullName>
    </alternativeName>
    <alternativeName>
        <fullName evidence="9">Adenosine-5'-phosphosulfate kinase</fullName>
    </alternativeName>
</protein>
<dbReference type="NCBIfam" id="NF003013">
    <property type="entry name" value="PRK03846.1"/>
    <property type="match status" value="1"/>
</dbReference>
<evidence type="ECO:0000256" key="2">
    <source>
        <dbReference type="ARBA" id="ARBA00002632"/>
    </source>
</evidence>
<gene>
    <name evidence="9 12" type="primary">cysC</name>
    <name evidence="12" type="ORF">PLA107_022940</name>
</gene>
<keyword evidence="9" id="KW-0597">Phosphoprotein</keyword>
<evidence type="ECO:0000256" key="8">
    <source>
        <dbReference type="ARBA" id="ARBA00022840"/>
    </source>
</evidence>
<organism evidence="12 13">
    <name type="scientific">Pseudomonas amygdali pv. lachrymans str. M301315</name>
    <dbReference type="NCBI Taxonomy" id="629260"/>
    <lineage>
        <taxon>Bacteria</taxon>
        <taxon>Pseudomonadati</taxon>
        <taxon>Pseudomonadota</taxon>
        <taxon>Gammaproteobacteria</taxon>
        <taxon>Pseudomonadales</taxon>
        <taxon>Pseudomonadaceae</taxon>
        <taxon>Pseudomonas</taxon>
        <taxon>Pseudomonas amygdali</taxon>
    </lineage>
</organism>
<name>A0AAD0PSN2_PSEAV</name>
<evidence type="ECO:0000256" key="1">
    <source>
        <dbReference type="ARBA" id="ARBA00001823"/>
    </source>
</evidence>
<dbReference type="Proteomes" id="UP000006426">
    <property type="component" value="Chromosome"/>
</dbReference>
<dbReference type="GO" id="GO:0010134">
    <property type="term" value="P:sulfate assimilation via adenylyl sulfate reduction"/>
    <property type="evidence" value="ECO:0007669"/>
    <property type="project" value="TreeGrafter"/>
</dbReference>
<evidence type="ECO:0000259" key="11">
    <source>
        <dbReference type="Pfam" id="PF01583"/>
    </source>
</evidence>
<evidence type="ECO:0000256" key="7">
    <source>
        <dbReference type="ARBA" id="ARBA00022777"/>
    </source>
</evidence>
<dbReference type="CDD" id="cd02027">
    <property type="entry name" value="APSK"/>
    <property type="match status" value="1"/>
</dbReference>
<evidence type="ECO:0000256" key="10">
    <source>
        <dbReference type="RuleBase" id="RU004347"/>
    </source>
</evidence>
<evidence type="ECO:0000256" key="5">
    <source>
        <dbReference type="ARBA" id="ARBA00022679"/>
    </source>
</evidence>
<reference evidence="12 13" key="1">
    <citation type="journal article" date="2011" name="PLoS Pathog.">
        <title>Dynamic evolution of pathogenicity revealed by sequencing and comparative genomics of 19 Pseudomonas syringae isolates.</title>
        <authorList>
            <person name="Baltrus D.A."/>
            <person name="Nishimura M.T."/>
            <person name="Romanchuk A."/>
            <person name="Chang J.H."/>
            <person name="Mukhtar M.S."/>
            <person name="Cherkis K."/>
            <person name="Roach J."/>
            <person name="Grant S.R."/>
            <person name="Jones C.D."/>
            <person name="Dangl J.L."/>
        </authorList>
    </citation>
    <scope>NUCLEOTIDE SEQUENCE [LARGE SCALE GENOMIC DNA]</scope>
    <source>
        <strain evidence="12 13">M301315</strain>
    </source>
</reference>
<dbReference type="GO" id="GO:0004781">
    <property type="term" value="F:sulfate adenylyltransferase (ATP) activity"/>
    <property type="evidence" value="ECO:0007669"/>
    <property type="project" value="TreeGrafter"/>
</dbReference>
<dbReference type="GO" id="GO:0005524">
    <property type="term" value="F:ATP binding"/>
    <property type="evidence" value="ECO:0007669"/>
    <property type="project" value="UniProtKB-UniRule"/>
</dbReference>
<evidence type="ECO:0000313" key="13">
    <source>
        <dbReference type="Proteomes" id="UP000006426"/>
    </source>
</evidence>
<evidence type="ECO:0000313" key="12">
    <source>
        <dbReference type="EMBL" id="AXH57820.1"/>
    </source>
</evidence>
<dbReference type="NCBIfam" id="TIGR00455">
    <property type="entry name" value="apsK"/>
    <property type="match status" value="1"/>
</dbReference>
<dbReference type="EC" id="2.7.1.25" evidence="4 9"/>
<keyword evidence="7 9" id="KW-0418">Kinase</keyword>
<comment type="pathway">
    <text evidence="3 9 10">Sulfur metabolism; hydrogen sulfide biosynthesis; sulfite from sulfate: step 2/3.</text>
</comment>
<evidence type="ECO:0000256" key="4">
    <source>
        <dbReference type="ARBA" id="ARBA00012121"/>
    </source>
</evidence>